<protein>
    <submittedName>
        <fullName evidence="4">T9SS type A sorting domain-containing protein</fullName>
    </submittedName>
</protein>
<gene>
    <name evidence="4" type="ORF">ABS766_15560</name>
</gene>
<proteinExistence type="predicted"/>
<feature type="signal peptide" evidence="2">
    <location>
        <begin position="1"/>
        <end position="19"/>
    </location>
</feature>
<sequence>MKLKLFLAACIACTFFAHAQDVETPVIETDTPLLCPSEDSYGTATITNDETYDSYQWYFKYMFFDEEFDPIEGATGASFTYDWYTYDVSYIKVVATKDGVTYESNEILVDSYAWASLFVATESSEDVVFDPDAQQFLICEDSYMINTVNSPYSVIQWYKNGEAIEGATDVTYTITEPGSYYVVAAPEYCPNVTSTSLTFEVAQNPDCQTAALPDNSLKTIGLTKNPVHDVLSFTVGNNLAVNSVDVYSLSGQKINVTALNADNTQFDISHLATGLYFVKISTAEGSKSIKFLKN</sequence>
<dbReference type="Pfam" id="PF18962">
    <property type="entry name" value="Por_Secre_tail"/>
    <property type="match status" value="1"/>
</dbReference>
<evidence type="ECO:0000256" key="1">
    <source>
        <dbReference type="ARBA" id="ARBA00022729"/>
    </source>
</evidence>
<dbReference type="Proteomes" id="UP001629156">
    <property type="component" value="Unassembled WGS sequence"/>
</dbReference>
<dbReference type="NCBIfam" id="TIGR04183">
    <property type="entry name" value="Por_Secre_tail"/>
    <property type="match status" value="1"/>
</dbReference>
<dbReference type="InterPro" id="IPR026444">
    <property type="entry name" value="Secre_tail"/>
</dbReference>
<evidence type="ECO:0000313" key="4">
    <source>
        <dbReference type="EMBL" id="MFL9845837.1"/>
    </source>
</evidence>
<evidence type="ECO:0000259" key="3">
    <source>
        <dbReference type="Pfam" id="PF18962"/>
    </source>
</evidence>
<keyword evidence="5" id="KW-1185">Reference proteome</keyword>
<feature type="domain" description="Secretion system C-terminal sorting" evidence="3">
    <location>
        <begin position="225"/>
        <end position="290"/>
    </location>
</feature>
<name>A0ABW8Z210_9FLAO</name>
<organism evidence="4 5">
    <name type="scientific">Flavobacterium rhizosphaerae</name>
    <dbReference type="NCBI Taxonomy" id="3163298"/>
    <lineage>
        <taxon>Bacteria</taxon>
        <taxon>Pseudomonadati</taxon>
        <taxon>Bacteroidota</taxon>
        <taxon>Flavobacteriia</taxon>
        <taxon>Flavobacteriales</taxon>
        <taxon>Flavobacteriaceae</taxon>
        <taxon>Flavobacterium</taxon>
    </lineage>
</organism>
<dbReference type="RefSeq" id="WP_408086114.1">
    <property type="nucleotide sequence ID" value="NZ_JBELPZ010000022.1"/>
</dbReference>
<keyword evidence="1 2" id="KW-0732">Signal</keyword>
<dbReference type="EMBL" id="JBELPZ010000022">
    <property type="protein sequence ID" value="MFL9845837.1"/>
    <property type="molecule type" value="Genomic_DNA"/>
</dbReference>
<feature type="chain" id="PRO_5045460067" evidence="2">
    <location>
        <begin position="20"/>
        <end position="294"/>
    </location>
</feature>
<accession>A0ABW8Z210</accession>
<comment type="caution">
    <text evidence="4">The sequence shown here is derived from an EMBL/GenBank/DDBJ whole genome shotgun (WGS) entry which is preliminary data.</text>
</comment>
<reference evidence="4 5" key="1">
    <citation type="submission" date="2024-06" db="EMBL/GenBank/DDBJ databases">
        <authorList>
            <person name="Kaempfer P."/>
            <person name="Viver T."/>
        </authorList>
    </citation>
    <scope>NUCLEOTIDE SEQUENCE [LARGE SCALE GENOMIC DNA]</scope>
    <source>
        <strain evidence="4 5">ST-119</strain>
    </source>
</reference>
<evidence type="ECO:0000313" key="5">
    <source>
        <dbReference type="Proteomes" id="UP001629156"/>
    </source>
</evidence>
<evidence type="ECO:0000256" key="2">
    <source>
        <dbReference type="SAM" id="SignalP"/>
    </source>
</evidence>